<evidence type="ECO:0000313" key="1">
    <source>
        <dbReference type="EMBL" id="CAH2043941.1"/>
    </source>
</evidence>
<name>A0ABN8I3A6_9NEOP</name>
<protein>
    <submittedName>
        <fullName evidence="1">Uncharacterized protein</fullName>
    </submittedName>
</protein>
<organism evidence="1 2">
    <name type="scientific">Iphiclides podalirius</name>
    <name type="common">scarce swallowtail</name>
    <dbReference type="NCBI Taxonomy" id="110791"/>
    <lineage>
        <taxon>Eukaryota</taxon>
        <taxon>Metazoa</taxon>
        <taxon>Ecdysozoa</taxon>
        <taxon>Arthropoda</taxon>
        <taxon>Hexapoda</taxon>
        <taxon>Insecta</taxon>
        <taxon>Pterygota</taxon>
        <taxon>Neoptera</taxon>
        <taxon>Endopterygota</taxon>
        <taxon>Lepidoptera</taxon>
        <taxon>Glossata</taxon>
        <taxon>Ditrysia</taxon>
        <taxon>Papilionoidea</taxon>
        <taxon>Papilionidae</taxon>
        <taxon>Papilioninae</taxon>
        <taxon>Iphiclides</taxon>
    </lineage>
</organism>
<accession>A0ABN8I3A6</accession>
<evidence type="ECO:0000313" key="2">
    <source>
        <dbReference type="Proteomes" id="UP000837857"/>
    </source>
</evidence>
<dbReference type="EMBL" id="OW152827">
    <property type="protein sequence ID" value="CAH2043941.1"/>
    <property type="molecule type" value="Genomic_DNA"/>
</dbReference>
<sequence length="114" mass="12715">MYYRCRYGRELRRDNNITNGEFQLDKPTGASEHVSNGRAAASVNNIMCCGILPIKNSAGKRCLVRGAALSRGYRWAGRFHRKQRGCRAARGVQGCHRLTCPRADATPVHARLRG</sequence>
<proteinExistence type="predicted"/>
<dbReference type="Proteomes" id="UP000837857">
    <property type="component" value="Chromosome 15"/>
</dbReference>
<keyword evidence="2" id="KW-1185">Reference proteome</keyword>
<feature type="non-terminal residue" evidence="1">
    <location>
        <position position="114"/>
    </location>
</feature>
<gene>
    <name evidence="1" type="ORF">IPOD504_LOCUS4515</name>
</gene>
<reference evidence="1" key="1">
    <citation type="submission" date="2022-03" db="EMBL/GenBank/DDBJ databases">
        <authorList>
            <person name="Martin H S."/>
        </authorList>
    </citation>
    <scope>NUCLEOTIDE SEQUENCE</scope>
</reference>